<dbReference type="InterPro" id="IPR039420">
    <property type="entry name" value="WalR-like"/>
</dbReference>
<dbReference type="CDD" id="cd06170">
    <property type="entry name" value="LuxR_C_like"/>
    <property type="match status" value="1"/>
</dbReference>
<dbReference type="Gene3D" id="3.40.50.2300">
    <property type="match status" value="1"/>
</dbReference>
<feature type="domain" description="HTH luxR-type" evidence="6">
    <location>
        <begin position="146"/>
        <end position="211"/>
    </location>
</feature>
<dbReference type="RefSeq" id="WP_090034484.1">
    <property type="nucleotide sequence ID" value="NZ_BONM01000028.1"/>
</dbReference>
<dbReference type="InterPro" id="IPR000792">
    <property type="entry name" value="Tscrpt_reg_LuxR_C"/>
</dbReference>
<evidence type="ECO:0000256" key="4">
    <source>
        <dbReference type="ARBA" id="ARBA00023163"/>
    </source>
</evidence>
<protein>
    <submittedName>
        <fullName evidence="8">DNA-binding response regulator, NarL/FixJ family, contains REC and HTH domains</fullName>
    </submittedName>
</protein>
<sequence>MGLTAVLADDHPVYRRGLAMLLAEEGVEVLAQAATAAECLAAVDAAPPDVVVLDLHLPDRSGVEVARTLATSHPTVGVLVLSMDASDASTLAALRAGARGYLLKESAADGIARAVGAVARGELHLDALLAGRVAGLLASAGASASSPQGLADMSPRELEVLALVAEGLGNVEIGRKLFLAEKTVRNHVTALLAKTGAPGRPALVALARDAGLGGSPRRDAAQRARS</sequence>
<dbReference type="SMART" id="SM00421">
    <property type="entry name" value="HTH_LUXR"/>
    <property type="match status" value="1"/>
</dbReference>
<dbReference type="EMBL" id="FOKA01000018">
    <property type="protein sequence ID" value="SFB37103.1"/>
    <property type="molecule type" value="Genomic_DNA"/>
</dbReference>
<evidence type="ECO:0000259" key="7">
    <source>
        <dbReference type="PROSITE" id="PS50110"/>
    </source>
</evidence>
<evidence type="ECO:0000256" key="5">
    <source>
        <dbReference type="PROSITE-ProRule" id="PRU00169"/>
    </source>
</evidence>
<evidence type="ECO:0000259" key="6">
    <source>
        <dbReference type="PROSITE" id="PS50043"/>
    </source>
</evidence>
<keyword evidence="2" id="KW-0805">Transcription regulation</keyword>
<keyword evidence="3 8" id="KW-0238">DNA-binding</keyword>
<dbReference type="InterPro" id="IPR058245">
    <property type="entry name" value="NreC/VraR/RcsB-like_REC"/>
</dbReference>
<dbReference type="GO" id="GO:0000160">
    <property type="term" value="P:phosphorelay signal transduction system"/>
    <property type="evidence" value="ECO:0007669"/>
    <property type="project" value="InterPro"/>
</dbReference>
<dbReference type="CDD" id="cd17535">
    <property type="entry name" value="REC_NarL-like"/>
    <property type="match status" value="1"/>
</dbReference>
<dbReference type="SUPFAM" id="SSF46894">
    <property type="entry name" value="C-terminal effector domain of the bipartite response regulators"/>
    <property type="match status" value="1"/>
</dbReference>
<evidence type="ECO:0000313" key="8">
    <source>
        <dbReference type="EMBL" id="SFB37103.1"/>
    </source>
</evidence>
<dbReference type="PROSITE" id="PS50110">
    <property type="entry name" value="RESPONSE_REGULATORY"/>
    <property type="match status" value="1"/>
</dbReference>
<evidence type="ECO:0000256" key="2">
    <source>
        <dbReference type="ARBA" id="ARBA00023015"/>
    </source>
</evidence>
<dbReference type="STRING" id="988821.SAMN05421867_11830"/>
<dbReference type="SUPFAM" id="SSF52172">
    <property type="entry name" value="CheY-like"/>
    <property type="match status" value="1"/>
</dbReference>
<evidence type="ECO:0000256" key="3">
    <source>
        <dbReference type="ARBA" id="ARBA00023125"/>
    </source>
</evidence>
<dbReference type="PROSITE" id="PS00622">
    <property type="entry name" value="HTH_LUXR_1"/>
    <property type="match status" value="1"/>
</dbReference>
<dbReference type="Proteomes" id="UP000199012">
    <property type="component" value="Unassembled WGS sequence"/>
</dbReference>
<dbReference type="Pfam" id="PF00196">
    <property type="entry name" value="GerE"/>
    <property type="match status" value="1"/>
</dbReference>
<keyword evidence="1 5" id="KW-0597">Phosphoprotein</keyword>
<keyword evidence="9" id="KW-1185">Reference proteome</keyword>
<dbReference type="PANTHER" id="PTHR43214">
    <property type="entry name" value="TWO-COMPONENT RESPONSE REGULATOR"/>
    <property type="match status" value="1"/>
</dbReference>
<feature type="domain" description="Response regulatory" evidence="7">
    <location>
        <begin position="4"/>
        <end position="119"/>
    </location>
</feature>
<dbReference type="InterPro" id="IPR016032">
    <property type="entry name" value="Sig_transdc_resp-reg_C-effctor"/>
</dbReference>
<reference evidence="8 9" key="1">
    <citation type="submission" date="2016-10" db="EMBL/GenBank/DDBJ databases">
        <authorList>
            <person name="de Groot N.N."/>
        </authorList>
    </citation>
    <scope>NUCLEOTIDE SEQUENCE [LARGE SCALE GENOMIC DNA]</scope>
    <source>
        <strain evidence="8 9">CGMCC 4.6945</strain>
    </source>
</reference>
<dbReference type="OrthoDB" id="9808843at2"/>
<dbReference type="AlphaFoldDB" id="A0A1I1ALA1"/>
<name>A0A1I1ALA1_9CELL</name>
<dbReference type="InterPro" id="IPR001789">
    <property type="entry name" value="Sig_transdc_resp-reg_receiver"/>
</dbReference>
<dbReference type="PANTHER" id="PTHR43214:SF24">
    <property type="entry name" value="TRANSCRIPTIONAL REGULATORY PROTEIN NARL-RELATED"/>
    <property type="match status" value="1"/>
</dbReference>
<dbReference type="Pfam" id="PF00072">
    <property type="entry name" value="Response_reg"/>
    <property type="match status" value="1"/>
</dbReference>
<organism evidence="8 9">
    <name type="scientific">Cellulomonas marina</name>
    <dbReference type="NCBI Taxonomy" id="988821"/>
    <lineage>
        <taxon>Bacteria</taxon>
        <taxon>Bacillati</taxon>
        <taxon>Actinomycetota</taxon>
        <taxon>Actinomycetes</taxon>
        <taxon>Micrococcales</taxon>
        <taxon>Cellulomonadaceae</taxon>
        <taxon>Cellulomonas</taxon>
    </lineage>
</organism>
<evidence type="ECO:0000313" key="9">
    <source>
        <dbReference type="Proteomes" id="UP000199012"/>
    </source>
</evidence>
<dbReference type="SMART" id="SM00448">
    <property type="entry name" value="REC"/>
    <property type="match status" value="1"/>
</dbReference>
<gene>
    <name evidence="8" type="ORF">SAMN05421867_11830</name>
</gene>
<dbReference type="InterPro" id="IPR011006">
    <property type="entry name" value="CheY-like_superfamily"/>
</dbReference>
<keyword evidence="4" id="KW-0804">Transcription</keyword>
<feature type="modified residue" description="4-aspartylphosphate" evidence="5">
    <location>
        <position position="54"/>
    </location>
</feature>
<accession>A0A1I1ALA1</accession>
<dbReference type="PROSITE" id="PS50043">
    <property type="entry name" value="HTH_LUXR_2"/>
    <property type="match status" value="1"/>
</dbReference>
<dbReference type="GO" id="GO:0006355">
    <property type="term" value="P:regulation of DNA-templated transcription"/>
    <property type="evidence" value="ECO:0007669"/>
    <property type="project" value="InterPro"/>
</dbReference>
<dbReference type="PRINTS" id="PR00038">
    <property type="entry name" value="HTHLUXR"/>
</dbReference>
<dbReference type="GO" id="GO:0003677">
    <property type="term" value="F:DNA binding"/>
    <property type="evidence" value="ECO:0007669"/>
    <property type="project" value="UniProtKB-KW"/>
</dbReference>
<evidence type="ECO:0000256" key="1">
    <source>
        <dbReference type="ARBA" id="ARBA00022553"/>
    </source>
</evidence>
<proteinExistence type="predicted"/>